<feature type="transmembrane region" description="Helical" evidence="1">
    <location>
        <begin position="117"/>
        <end position="142"/>
    </location>
</feature>
<evidence type="ECO:0000256" key="1">
    <source>
        <dbReference type="SAM" id="Phobius"/>
    </source>
</evidence>
<organism evidence="2 3">
    <name type="scientific">Myxococcus stipitatus (strain DSM 14675 / JCM 12634 / Mx s8)</name>
    <dbReference type="NCBI Taxonomy" id="1278073"/>
    <lineage>
        <taxon>Bacteria</taxon>
        <taxon>Pseudomonadati</taxon>
        <taxon>Myxococcota</taxon>
        <taxon>Myxococcia</taxon>
        <taxon>Myxococcales</taxon>
        <taxon>Cystobacterineae</taxon>
        <taxon>Myxococcaceae</taxon>
        <taxon>Myxococcus</taxon>
    </lineage>
</organism>
<name>L7UMN4_MYXSD</name>
<protein>
    <submittedName>
        <fullName evidence="2">Fatty acid hydroxylase</fullName>
    </submittedName>
</protein>
<feature type="transmembrane region" description="Helical" evidence="1">
    <location>
        <begin position="56"/>
        <end position="75"/>
    </location>
</feature>
<dbReference type="STRING" id="1278073.MYSTI_08002"/>
<keyword evidence="1" id="KW-0812">Transmembrane</keyword>
<proteinExistence type="predicted"/>
<dbReference type="Proteomes" id="UP000011131">
    <property type="component" value="Chromosome"/>
</dbReference>
<dbReference type="OrthoDB" id="5965958at2"/>
<dbReference type="EMBL" id="CP004025">
    <property type="protein sequence ID" value="AGC49268.1"/>
    <property type="molecule type" value="Genomic_DNA"/>
</dbReference>
<dbReference type="KEGG" id="msd:MYSTI_08002"/>
<feature type="transmembrane region" description="Helical" evidence="1">
    <location>
        <begin position="32"/>
        <end position="50"/>
    </location>
</feature>
<dbReference type="RefSeq" id="WP_015353521.1">
    <property type="nucleotide sequence ID" value="NC_020126.1"/>
</dbReference>
<evidence type="ECO:0000313" key="3">
    <source>
        <dbReference type="Proteomes" id="UP000011131"/>
    </source>
</evidence>
<sequence length="236" mass="26978">MTPGSIPKRVADYRRRYRAEHVGPRYSGRAHFAFTSLGSLGVIILALARLEAVHAVEWLTVPAVFLLGNAVEYLGHRGPMHHRSKGLGLLFRRHTEQHHRFFTHEALSYESSGDVKVVLFPPVLLLFFLGAVAAPVGLLTFLLSTRNVGWLFVASSVGYYLSYEWLHFSHHLPAEHPVARLRLLRWLRQHHQAHHDPSKMSRWNFNITFPLGDGWCRTWWRPGRTEDARGPGREAG</sequence>
<keyword evidence="3" id="KW-1185">Reference proteome</keyword>
<keyword evidence="1" id="KW-1133">Transmembrane helix</keyword>
<dbReference type="HOGENOM" id="CLU_092387_0_0_7"/>
<accession>L7UMN4</accession>
<gene>
    <name evidence="2" type="ordered locus">MYSTI_08002</name>
</gene>
<dbReference type="AlphaFoldDB" id="L7UMN4"/>
<dbReference type="eggNOG" id="COG3000">
    <property type="taxonomic scope" value="Bacteria"/>
</dbReference>
<reference evidence="2 3" key="1">
    <citation type="journal article" date="2013" name="Genome Announc.">
        <title>Complete genome sequence of Myxococcus stipitatus strain DSM 14675, a fruiting myxobacterium.</title>
        <authorList>
            <person name="Huntley S."/>
            <person name="Kneip S."/>
            <person name="Treuner-Lange A."/>
            <person name="Sogaard-Andersen L."/>
        </authorList>
    </citation>
    <scope>NUCLEOTIDE SEQUENCE [LARGE SCALE GENOMIC DNA]</scope>
    <source>
        <strain evidence="3">DSM 14675 / JCM 12634 / Mx s8</strain>
    </source>
</reference>
<dbReference type="PATRIC" id="fig|1278073.3.peg.8142"/>
<keyword evidence="1" id="KW-0472">Membrane</keyword>
<evidence type="ECO:0000313" key="2">
    <source>
        <dbReference type="EMBL" id="AGC49268.1"/>
    </source>
</evidence>